<comment type="caution">
    <text evidence="7">The sequence shown here is derived from an EMBL/GenBank/DDBJ whole genome shotgun (WGS) entry which is preliminary data.</text>
</comment>
<proteinExistence type="inferred from homology"/>
<keyword evidence="5 6" id="KW-0472">Membrane</keyword>
<feature type="transmembrane region" description="Helical" evidence="6">
    <location>
        <begin position="12"/>
        <end position="33"/>
    </location>
</feature>
<feature type="transmembrane region" description="Helical" evidence="6">
    <location>
        <begin position="143"/>
        <end position="163"/>
    </location>
</feature>
<gene>
    <name evidence="7" type="ORF">TrCOL_g2770</name>
</gene>
<dbReference type="GO" id="GO:0016020">
    <property type="term" value="C:membrane"/>
    <property type="evidence" value="ECO:0007669"/>
    <property type="project" value="UniProtKB-SubCell"/>
</dbReference>
<dbReference type="Proteomes" id="UP001165065">
    <property type="component" value="Unassembled WGS sequence"/>
</dbReference>
<keyword evidence="3 6" id="KW-0812">Transmembrane</keyword>
<comment type="similarity">
    <text evidence="2">Belongs to the bile acid:sodium symporter (BASS) (TC 2.A.28) family.</text>
</comment>
<protein>
    <submittedName>
        <fullName evidence="7">Uncharacterized protein</fullName>
    </submittedName>
</protein>
<organism evidence="7 8">
    <name type="scientific">Triparma columacea</name>
    <dbReference type="NCBI Taxonomy" id="722753"/>
    <lineage>
        <taxon>Eukaryota</taxon>
        <taxon>Sar</taxon>
        <taxon>Stramenopiles</taxon>
        <taxon>Ochrophyta</taxon>
        <taxon>Bolidophyceae</taxon>
        <taxon>Parmales</taxon>
        <taxon>Triparmaceae</taxon>
        <taxon>Triparma</taxon>
    </lineage>
</organism>
<dbReference type="Pfam" id="PF01758">
    <property type="entry name" value="SBF"/>
    <property type="match status" value="1"/>
</dbReference>
<feature type="transmembrane region" description="Helical" evidence="6">
    <location>
        <begin position="103"/>
        <end position="123"/>
    </location>
</feature>
<feature type="transmembrane region" description="Helical" evidence="6">
    <location>
        <begin position="70"/>
        <end position="91"/>
    </location>
</feature>
<dbReference type="InterPro" id="IPR002657">
    <property type="entry name" value="BilAc:Na_symport/Acr3"/>
</dbReference>
<evidence type="ECO:0000256" key="1">
    <source>
        <dbReference type="ARBA" id="ARBA00004141"/>
    </source>
</evidence>
<dbReference type="InterPro" id="IPR004710">
    <property type="entry name" value="Bilac:Na_transpt"/>
</dbReference>
<evidence type="ECO:0000313" key="7">
    <source>
        <dbReference type="EMBL" id="GMI46298.1"/>
    </source>
</evidence>
<dbReference type="OrthoDB" id="203097at2759"/>
<sequence length="341" mass="37285">MAEVVIATSNPWYLELVSMVFLFFLVFGMSGTVDPVSLKGQLRNYKAIGCGLLLQFILLPFIGFLCVRTFLLPAPLGLTLLIVTSSPGGSYSNWWCSIFNASLSLSVTMTAISTVLSTVFLPLNLLIYANLAFSDNIISELKWGAMFLSLALVCLAIGLGLYGSYRSKKNGANSYRYQRICNKLGNASGICLVIFSFVISSLDPKGQIWNRSATFYLSIASPCLIGVIISTIISSSFKLPKPERVTVSVECCYQNVGIAQSIAISMFTGPDLADAIGVPLYYGFVEAFVLGIYCVICWKVGWTKAPRDEKFCVVVGTNYESELAEMRDEGQEVIYGMEVRG</sequence>
<keyword evidence="8" id="KW-1185">Reference proteome</keyword>
<dbReference type="InterPro" id="IPR038770">
    <property type="entry name" value="Na+/solute_symporter_sf"/>
</dbReference>
<dbReference type="AlphaFoldDB" id="A0A9W7GL54"/>
<dbReference type="PANTHER" id="PTHR10361">
    <property type="entry name" value="SODIUM-BILE ACID COTRANSPORTER"/>
    <property type="match status" value="1"/>
</dbReference>
<feature type="transmembrane region" description="Helical" evidence="6">
    <location>
        <begin position="45"/>
        <end position="64"/>
    </location>
</feature>
<dbReference type="Gene3D" id="1.20.1530.20">
    <property type="match status" value="1"/>
</dbReference>
<feature type="transmembrane region" description="Helical" evidence="6">
    <location>
        <begin position="214"/>
        <end position="233"/>
    </location>
</feature>
<evidence type="ECO:0000313" key="8">
    <source>
        <dbReference type="Proteomes" id="UP001165065"/>
    </source>
</evidence>
<comment type="subcellular location">
    <subcellularLocation>
        <location evidence="1">Membrane</location>
        <topology evidence="1">Multi-pass membrane protein</topology>
    </subcellularLocation>
</comment>
<dbReference type="PANTHER" id="PTHR10361:SF28">
    <property type="entry name" value="P3 PROTEIN-RELATED"/>
    <property type="match status" value="1"/>
</dbReference>
<accession>A0A9W7GL54</accession>
<keyword evidence="4 6" id="KW-1133">Transmembrane helix</keyword>
<evidence type="ECO:0000256" key="3">
    <source>
        <dbReference type="ARBA" id="ARBA00022692"/>
    </source>
</evidence>
<name>A0A9W7GL54_9STRA</name>
<evidence type="ECO:0000256" key="6">
    <source>
        <dbReference type="SAM" id="Phobius"/>
    </source>
</evidence>
<dbReference type="EMBL" id="BRYA01000292">
    <property type="protein sequence ID" value="GMI46298.1"/>
    <property type="molecule type" value="Genomic_DNA"/>
</dbReference>
<feature type="transmembrane region" description="Helical" evidence="6">
    <location>
        <begin position="280"/>
        <end position="301"/>
    </location>
</feature>
<evidence type="ECO:0000256" key="2">
    <source>
        <dbReference type="ARBA" id="ARBA00006528"/>
    </source>
</evidence>
<evidence type="ECO:0000256" key="4">
    <source>
        <dbReference type="ARBA" id="ARBA00022989"/>
    </source>
</evidence>
<reference evidence="8" key="1">
    <citation type="journal article" date="2023" name="Commun. Biol.">
        <title>Genome analysis of Parmales, the sister group of diatoms, reveals the evolutionary specialization of diatoms from phago-mixotrophs to photoautotrophs.</title>
        <authorList>
            <person name="Ban H."/>
            <person name="Sato S."/>
            <person name="Yoshikawa S."/>
            <person name="Yamada K."/>
            <person name="Nakamura Y."/>
            <person name="Ichinomiya M."/>
            <person name="Sato N."/>
            <person name="Blanc-Mathieu R."/>
            <person name="Endo H."/>
            <person name="Kuwata A."/>
            <person name="Ogata H."/>
        </authorList>
    </citation>
    <scope>NUCLEOTIDE SEQUENCE [LARGE SCALE GENOMIC DNA]</scope>
</reference>
<evidence type="ECO:0000256" key="5">
    <source>
        <dbReference type="ARBA" id="ARBA00023136"/>
    </source>
</evidence>